<protein>
    <submittedName>
        <fullName evidence="1">Uncharacterized protein</fullName>
    </submittedName>
</protein>
<evidence type="ECO:0000313" key="1">
    <source>
        <dbReference type="EnsemblMetazoa" id="Aqu2.1.04685_001"/>
    </source>
</evidence>
<proteinExistence type="predicted"/>
<dbReference type="InParanoid" id="A0A1X7SRI6"/>
<organism evidence="1">
    <name type="scientific">Amphimedon queenslandica</name>
    <name type="common">Sponge</name>
    <dbReference type="NCBI Taxonomy" id="400682"/>
    <lineage>
        <taxon>Eukaryota</taxon>
        <taxon>Metazoa</taxon>
        <taxon>Porifera</taxon>
        <taxon>Demospongiae</taxon>
        <taxon>Heteroscleromorpha</taxon>
        <taxon>Haplosclerida</taxon>
        <taxon>Niphatidae</taxon>
        <taxon>Amphimedon</taxon>
    </lineage>
</organism>
<reference evidence="1" key="1">
    <citation type="submission" date="2017-05" db="UniProtKB">
        <authorList>
            <consortium name="EnsemblMetazoa"/>
        </authorList>
    </citation>
    <scope>IDENTIFICATION</scope>
</reference>
<name>A0A1X7SRI6_AMPQE</name>
<dbReference type="AlphaFoldDB" id="A0A1X7SRI6"/>
<accession>A0A1X7SRI6</accession>
<dbReference type="EnsemblMetazoa" id="Aqu2.1.04685_001">
    <property type="protein sequence ID" value="Aqu2.1.04685_001"/>
    <property type="gene ID" value="Aqu2.1.04685"/>
</dbReference>
<sequence length="62" mass="7231">LTFEKLDNPLTRSSMRTMPKSCRLCTVNQKIRVGVKYIAICFEELMLIHNIVVCNKHKLHSQ</sequence>